<dbReference type="InterPro" id="IPR000504">
    <property type="entry name" value="RRM_dom"/>
</dbReference>
<evidence type="ECO:0000259" key="11">
    <source>
        <dbReference type="PROSITE" id="PS50089"/>
    </source>
</evidence>
<evidence type="ECO:0000256" key="8">
    <source>
        <dbReference type="ARBA" id="ARBA00022833"/>
    </source>
</evidence>
<dbReference type="GO" id="GO:0061630">
    <property type="term" value="F:ubiquitin protein ligase activity"/>
    <property type="evidence" value="ECO:0007669"/>
    <property type="project" value="UniProtKB-EC"/>
</dbReference>
<feature type="domain" description="RING-type" evidence="11">
    <location>
        <begin position="900"/>
        <end position="941"/>
    </location>
</feature>
<dbReference type="InterPro" id="IPR002867">
    <property type="entry name" value="IBR_dom"/>
</dbReference>
<feature type="region of interest" description="Disordered" evidence="10">
    <location>
        <begin position="422"/>
        <end position="453"/>
    </location>
</feature>
<feature type="domain" description="C3H1-type" evidence="12">
    <location>
        <begin position="391"/>
        <end position="418"/>
    </location>
</feature>
<accession>A0A8H6XZ33</accession>
<dbReference type="GO" id="GO:0016567">
    <property type="term" value="P:protein ubiquitination"/>
    <property type="evidence" value="ECO:0007669"/>
    <property type="project" value="InterPro"/>
</dbReference>
<dbReference type="Gene3D" id="3.30.40.10">
    <property type="entry name" value="Zinc/RING finger domain, C3HC4 (zinc finger)"/>
    <property type="match status" value="1"/>
</dbReference>
<feature type="domain" description="C3H1-type" evidence="12">
    <location>
        <begin position="36"/>
        <end position="63"/>
    </location>
</feature>
<dbReference type="Proteomes" id="UP000623467">
    <property type="component" value="Unassembled WGS sequence"/>
</dbReference>
<keyword evidence="4 9" id="KW-0479">Metal-binding</keyword>
<dbReference type="Pfam" id="PF00076">
    <property type="entry name" value="RRM_1"/>
    <property type="match status" value="1"/>
</dbReference>
<sequence>MTTKGPRFSATSPSNASSTYFPASNNVASNILRTRATSNEVCRDFLRGRCTWGHRCCHIHILPPRESQTTLSKVPLDSSKVVATQYIVKIPNPSFQAEMPTIRLNSQSSCFSDSTELNSRTPVVRLRRERPPENPSQNTFPNMCPYDDSNSWGAKTEESSWTSNTAENTRQTPQRADDLNSWASKMEEGSWTRNTAAEVPAQSNDLNSWAGKTVENSWSGHNGECPTSHQYPVDDLNSWGRNTEPGSSWINNRAANSSRSSVHSTHRYDGLSYDENTNFWGFKPDESSWGCTSLSSDDSFTESSSSTGTISSQSSSTHLPRTEFEHPRPPFNTQTCRDWVRGYCRFGPRCKFVHAHTPEFWFTGSTAVCPASTGFLDFLSTLFLATKHPPPLYPQTCRNWLRDRCSLGYNCRWVHRDLEYDSPDPPSSAPARPHHSPPPARHRPPPAPEPDLSITVHDHTKVKIGSGFEIHDVTTSVETPWVILGNVPSRATASSIEHLLSPFGSALDIQLPRNPPKDLMIVKARFASHAEAIHASNALDGSTFLNTRISARLPRQCTQRNSVDPGLRLSKEPRKRWRSQRRANAGTIMFMPPFTSGSLPSASSPLSSRICPPTANEDFMHRFAAPEDIMWERPNYVSLAPAIEGIKRILRAVGNFLEIEGAGALHGRKPVFTGKTRIFARHVQSLTYHLDFDDYYNNVRLIDSLRESIFRKGSMMTVSTRRLPSSMLIRLSAEGVKPLGWLKAELEKILRGEILRRDGVAVWDFFFVRPVGVEYLRSIEAKEPNVRIEADKVRRTLKVFGTPSGRAAVQTTLLQKMSELKAQQVRIIRIPGRVVGAFVATQLSSLCKKYGNESIYVDMWERIITLRGGDELYEAAVDAVHQAQQSPLAQRPYAQNLVECPVCFNEIVSPITLHCGHRLCRACLSQYLLAAIDNRRFPLTCLGDEAKCTVPISLSIARTVLQPNEFNSVVEASISAYVHAHAKELHYCPSPDCIQIYRTGPKGTVAQCPSCLLRICTHCHAEAHDGFMCSEQDADKLSSRSGPRPTT</sequence>
<dbReference type="CDD" id="cd20335">
    <property type="entry name" value="BRcat_RBR"/>
    <property type="match status" value="1"/>
</dbReference>
<dbReference type="GO" id="GO:0003723">
    <property type="term" value="F:RNA binding"/>
    <property type="evidence" value="ECO:0007669"/>
    <property type="project" value="InterPro"/>
</dbReference>
<dbReference type="InterPro" id="IPR000571">
    <property type="entry name" value="Znf_CCCH"/>
</dbReference>
<feature type="zinc finger region" description="C3H1-type" evidence="9">
    <location>
        <begin position="391"/>
        <end position="418"/>
    </location>
</feature>
<dbReference type="Gene3D" id="3.30.70.330">
    <property type="match status" value="1"/>
</dbReference>
<comment type="caution">
    <text evidence="14">The sequence shown here is derived from an EMBL/GenBank/DDBJ whole genome shotgun (WGS) entry which is preliminary data.</text>
</comment>
<feature type="region of interest" description="Disordered" evidence="10">
    <location>
        <begin position="129"/>
        <end position="179"/>
    </location>
</feature>
<evidence type="ECO:0000313" key="14">
    <source>
        <dbReference type="EMBL" id="KAF7349201.1"/>
    </source>
</evidence>
<dbReference type="PANTHER" id="PTHR11685">
    <property type="entry name" value="RBR FAMILY RING FINGER AND IBR DOMAIN-CONTAINING"/>
    <property type="match status" value="1"/>
</dbReference>
<dbReference type="SUPFAM" id="SSF57850">
    <property type="entry name" value="RING/U-box"/>
    <property type="match status" value="1"/>
</dbReference>
<dbReference type="CDD" id="cd00590">
    <property type="entry name" value="RRM_SF"/>
    <property type="match status" value="1"/>
</dbReference>
<dbReference type="GO" id="GO:0008270">
    <property type="term" value="F:zinc ion binding"/>
    <property type="evidence" value="ECO:0007669"/>
    <property type="project" value="UniProtKB-KW"/>
</dbReference>
<evidence type="ECO:0000256" key="3">
    <source>
        <dbReference type="ARBA" id="ARBA00022679"/>
    </source>
</evidence>
<dbReference type="PROSITE" id="PS00518">
    <property type="entry name" value="ZF_RING_1"/>
    <property type="match status" value="1"/>
</dbReference>
<feature type="compositionally biased region" description="Low complexity" evidence="10">
    <location>
        <begin position="300"/>
        <end position="317"/>
    </location>
</feature>
<dbReference type="EC" id="2.3.2.31" evidence="2"/>
<dbReference type="SUPFAM" id="SSF54928">
    <property type="entry name" value="RNA-binding domain, RBD"/>
    <property type="match status" value="1"/>
</dbReference>
<gene>
    <name evidence="14" type="ORF">MSAN_01709500</name>
</gene>
<evidence type="ECO:0000313" key="15">
    <source>
        <dbReference type="Proteomes" id="UP000623467"/>
    </source>
</evidence>
<dbReference type="InterPro" id="IPR044066">
    <property type="entry name" value="TRIAD_supradom"/>
</dbReference>
<feature type="domain" description="C3H1-type" evidence="12">
    <location>
        <begin position="330"/>
        <end position="359"/>
    </location>
</feature>
<dbReference type="OrthoDB" id="10009520at2759"/>
<evidence type="ECO:0000259" key="12">
    <source>
        <dbReference type="PROSITE" id="PS50103"/>
    </source>
</evidence>
<reference evidence="14" key="1">
    <citation type="submission" date="2020-05" db="EMBL/GenBank/DDBJ databases">
        <title>Mycena genomes resolve the evolution of fungal bioluminescence.</title>
        <authorList>
            <person name="Tsai I.J."/>
        </authorList>
    </citation>
    <scope>NUCLEOTIDE SEQUENCE</scope>
    <source>
        <strain evidence="14">160909Yilan</strain>
    </source>
</reference>
<evidence type="ECO:0000256" key="4">
    <source>
        <dbReference type="ARBA" id="ARBA00022723"/>
    </source>
</evidence>
<dbReference type="InterPro" id="IPR031127">
    <property type="entry name" value="E3_UB_ligase_RBR"/>
</dbReference>
<dbReference type="EMBL" id="JACAZH010000016">
    <property type="protein sequence ID" value="KAF7349201.1"/>
    <property type="molecule type" value="Genomic_DNA"/>
</dbReference>
<proteinExistence type="predicted"/>
<evidence type="ECO:0000256" key="7">
    <source>
        <dbReference type="ARBA" id="ARBA00022786"/>
    </source>
</evidence>
<dbReference type="Pfam" id="PF00097">
    <property type="entry name" value="zf-C3HC4"/>
    <property type="match status" value="1"/>
</dbReference>
<dbReference type="SMART" id="SM00184">
    <property type="entry name" value="RING"/>
    <property type="match status" value="1"/>
</dbReference>
<dbReference type="PROSITE" id="PS50103">
    <property type="entry name" value="ZF_C3H1"/>
    <property type="match status" value="3"/>
</dbReference>
<comment type="catalytic activity">
    <reaction evidence="1">
        <text>[E2 ubiquitin-conjugating enzyme]-S-ubiquitinyl-L-cysteine + [acceptor protein]-L-lysine = [E2 ubiquitin-conjugating enzyme]-L-cysteine + [acceptor protein]-N(6)-ubiquitinyl-L-lysine.</text>
        <dbReference type="EC" id="2.3.2.31"/>
    </reaction>
</comment>
<keyword evidence="3" id="KW-0808">Transferase</keyword>
<feature type="compositionally biased region" description="Polar residues" evidence="10">
    <location>
        <begin position="214"/>
        <end position="230"/>
    </location>
</feature>
<evidence type="ECO:0000256" key="10">
    <source>
        <dbReference type="SAM" id="MobiDB-lite"/>
    </source>
</evidence>
<feature type="region of interest" description="Disordered" evidence="10">
    <location>
        <begin position="300"/>
        <end position="329"/>
    </location>
</feature>
<dbReference type="InterPro" id="IPR001841">
    <property type="entry name" value="Znf_RING"/>
</dbReference>
<protein>
    <recommendedName>
        <fullName evidence="2">RBR-type E3 ubiquitin transferase</fullName>
        <ecNumber evidence="2">2.3.2.31</ecNumber>
    </recommendedName>
</protein>
<keyword evidence="7" id="KW-0833">Ubl conjugation pathway</keyword>
<dbReference type="AlphaFoldDB" id="A0A8H6XZ33"/>
<keyword evidence="8 9" id="KW-0862">Zinc</keyword>
<evidence type="ECO:0000256" key="5">
    <source>
        <dbReference type="ARBA" id="ARBA00022737"/>
    </source>
</evidence>
<feature type="domain" description="RING-type" evidence="13">
    <location>
        <begin position="896"/>
        <end position="1047"/>
    </location>
</feature>
<feature type="compositionally biased region" description="Polar residues" evidence="10">
    <location>
        <begin position="148"/>
        <end position="174"/>
    </location>
</feature>
<evidence type="ECO:0000256" key="1">
    <source>
        <dbReference type="ARBA" id="ARBA00001798"/>
    </source>
</evidence>
<evidence type="ECO:0000256" key="2">
    <source>
        <dbReference type="ARBA" id="ARBA00012251"/>
    </source>
</evidence>
<dbReference type="Pfam" id="PF01485">
    <property type="entry name" value="IBR"/>
    <property type="match status" value="1"/>
</dbReference>
<dbReference type="InterPro" id="IPR036855">
    <property type="entry name" value="Znf_CCCH_sf"/>
</dbReference>
<feature type="region of interest" description="Disordered" evidence="10">
    <location>
        <begin position="213"/>
        <end position="239"/>
    </location>
</feature>
<dbReference type="Pfam" id="PF00642">
    <property type="entry name" value="zf-CCCH"/>
    <property type="match status" value="1"/>
</dbReference>
<dbReference type="SMART" id="SM00356">
    <property type="entry name" value="ZnF_C3H1"/>
    <property type="match status" value="3"/>
</dbReference>
<keyword evidence="5" id="KW-0677">Repeat</keyword>
<dbReference type="InterPro" id="IPR013083">
    <property type="entry name" value="Znf_RING/FYVE/PHD"/>
</dbReference>
<dbReference type="SUPFAM" id="SSF90229">
    <property type="entry name" value="CCCH zinc finger"/>
    <property type="match status" value="1"/>
</dbReference>
<name>A0A8H6XZ33_9AGAR</name>
<feature type="zinc finger region" description="C3H1-type" evidence="9">
    <location>
        <begin position="330"/>
        <end position="359"/>
    </location>
</feature>
<dbReference type="InterPro" id="IPR035979">
    <property type="entry name" value="RBD_domain_sf"/>
</dbReference>
<keyword evidence="15" id="KW-1185">Reference proteome</keyword>
<dbReference type="SMART" id="SM00647">
    <property type="entry name" value="IBR"/>
    <property type="match status" value="1"/>
</dbReference>
<organism evidence="14 15">
    <name type="scientific">Mycena sanguinolenta</name>
    <dbReference type="NCBI Taxonomy" id="230812"/>
    <lineage>
        <taxon>Eukaryota</taxon>
        <taxon>Fungi</taxon>
        <taxon>Dikarya</taxon>
        <taxon>Basidiomycota</taxon>
        <taxon>Agaricomycotina</taxon>
        <taxon>Agaricomycetes</taxon>
        <taxon>Agaricomycetidae</taxon>
        <taxon>Agaricales</taxon>
        <taxon>Marasmiineae</taxon>
        <taxon>Mycenaceae</taxon>
        <taxon>Mycena</taxon>
    </lineage>
</organism>
<dbReference type="PROSITE" id="PS51873">
    <property type="entry name" value="TRIAD"/>
    <property type="match status" value="1"/>
</dbReference>
<feature type="compositionally biased region" description="Basic residues" evidence="10">
    <location>
        <begin position="432"/>
        <end position="444"/>
    </location>
</feature>
<feature type="zinc finger region" description="C3H1-type" evidence="9">
    <location>
        <begin position="36"/>
        <end position="63"/>
    </location>
</feature>
<evidence type="ECO:0000256" key="9">
    <source>
        <dbReference type="PROSITE-ProRule" id="PRU00723"/>
    </source>
</evidence>
<dbReference type="InterPro" id="IPR017907">
    <property type="entry name" value="Znf_RING_CS"/>
</dbReference>
<dbReference type="InterPro" id="IPR018957">
    <property type="entry name" value="Znf_C3HC4_RING-type"/>
</dbReference>
<evidence type="ECO:0000256" key="6">
    <source>
        <dbReference type="ARBA" id="ARBA00022771"/>
    </source>
</evidence>
<dbReference type="InterPro" id="IPR012677">
    <property type="entry name" value="Nucleotide-bd_a/b_plait_sf"/>
</dbReference>
<dbReference type="Gene3D" id="4.10.1000.10">
    <property type="entry name" value="Zinc finger, CCCH-type"/>
    <property type="match status" value="2"/>
</dbReference>
<dbReference type="PROSITE" id="PS50089">
    <property type="entry name" value="ZF_RING_2"/>
    <property type="match status" value="1"/>
</dbReference>
<evidence type="ECO:0000259" key="13">
    <source>
        <dbReference type="PROSITE" id="PS51873"/>
    </source>
</evidence>
<keyword evidence="6 9" id="KW-0863">Zinc-finger</keyword>